<keyword evidence="2" id="KW-0472">Membrane</keyword>
<name>A0A0S2DJW8_LYSEN</name>
<reference evidence="3 4" key="1">
    <citation type="submission" date="2015-11" db="EMBL/GenBank/DDBJ databases">
        <title>Genome sequences of Lysobacter enzymogenes strain C3 and Lysobacter antibioticus ATCC 29479.</title>
        <authorList>
            <person name="Kobayashi D.Y."/>
        </authorList>
    </citation>
    <scope>NUCLEOTIDE SEQUENCE [LARGE SCALE GENOMIC DNA]</scope>
    <source>
        <strain evidence="3 4">C3</strain>
    </source>
</reference>
<feature type="region of interest" description="Disordered" evidence="1">
    <location>
        <begin position="71"/>
        <end position="113"/>
    </location>
</feature>
<sequence length="221" mass="23085">MTERNRAQASPSRADGAGLRVIAKPPARDGRRWGAACVAVAVVGALVGWWLWPVRGATAGGMPPARIQHDAAAASVGGSPAADAAARAASRQEPPTMPSDDPDDLAAYFRPGDPEPSGAQVIEALHQAGVRTGIGAFNPPGTSPPLAGLAVPADYELPTGYVRHHQVTDEGVPIEPVLMFAPGFVLRDARGRPIAMPENRIVPPELAPPGMPQRQIEIPRH</sequence>
<accession>A0A0S2DJW8</accession>
<feature type="transmembrane region" description="Helical" evidence="2">
    <location>
        <begin position="33"/>
        <end position="52"/>
    </location>
</feature>
<dbReference type="EMBL" id="CP013140">
    <property type="protein sequence ID" value="ALN58575.1"/>
    <property type="molecule type" value="Genomic_DNA"/>
</dbReference>
<evidence type="ECO:0000256" key="1">
    <source>
        <dbReference type="SAM" id="MobiDB-lite"/>
    </source>
</evidence>
<dbReference type="STRING" id="69.GLE_3229"/>
<proteinExistence type="predicted"/>
<evidence type="ECO:0000313" key="3">
    <source>
        <dbReference type="EMBL" id="ALN58575.1"/>
    </source>
</evidence>
<dbReference type="KEGG" id="lez:GLE_3229"/>
<feature type="compositionally biased region" description="Low complexity" evidence="1">
    <location>
        <begin position="71"/>
        <end position="91"/>
    </location>
</feature>
<dbReference type="AlphaFoldDB" id="A0A0S2DJW8"/>
<organism evidence="3 4">
    <name type="scientific">Lysobacter enzymogenes</name>
    <dbReference type="NCBI Taxonomy" id="69"/>
    <lineage>
        <taxon>Bacteria</taxon>
        <taxon>Pseudomonadati</taxon>
        <taxon>Pseudomonadota</taxon>
        <taxon>Gammaproteobacteria</taxon>
        <taxon>Lysobacterales</taxon>
        <taxon>Lysobacteraceae</taxon>
        <taxon>Lysobacter</taxon>
    </lineage>
</organism>
<evidence type="ECO:0000256" key="2">
    <source>
        <dbReference type="SAM" id="Phobius"/>
    </source>
</evidence>
<dbReference type="PATRIC" id="fig|69.6.peg.3182"/>
<evidence type="ECO:0000313" key="4">
    <source>
        <dbReference type="Proteomes" id="UP000061569"/>
    </source>
</evidence>
<keyword evidence="2" id="KW-0812">Transmembrane</keyword>
<dbReference type="Proteomes" id="UP000061569">
    <property type="component" value="Chromosome"/>
</dbReference>
<gene>
    <name evidence="3" type="ORF">GLE_3229</name>
</gene>
<protein>
    <submittedName>
        <fullName evidence="3">Uncharacterized protein</fullName>
    </submittedName>
</protein>
<keyword evidence="2" id="KW-1133">Transmembrane helix</keyword>